<dbReference type="Gene3D" id="3.30.2320.10">
    <property type="entry name" value="hypothetical protein PF0899 domain"/>
    <property type="match status" value="1"/>
</dbReference>
<dbReference type="SUPFAM" id="SSF56563">
    <property type="entry name" value="Major capsid protein gp5"/>
    <property type="match status" value="1"/>
</dbReference>
<evidence type="ECO:0000259" key="4">
    <source>
        <dbReference type="Pfam" id="PF05065"/>
    </source>
</evidence>
<organism evidence="5">
    <name type="scientific">Alkalimonas phage phiMOD2.32-OM</name>
    <dbReference type="NCBI Taxonomy" id="1510621"/>
    <lineage>
        <taxon>Viruses</taxon>
    </lineage>
</organism>
<sequence>MELKELADQLNAASTEIKNAQAKLQDELKTVGSESAETKAALAEAQKSYDELKGLFGKMDEKLIDLEQKAKRPGFGMGEKKLSLGDYVVESQEFKAGGKTLYVELERKDITGAAGSAGALTRPDRDPEVYRNPSRATRIRDLIPSTPATSNAVEFMRQNVFTNNAGPQGTVAGIAGGELATKNESNITWELVQKVVPTIAHWVPASRQILSDAPMLSSLINLDLSYGLDLESDKQLLLGDGTGQNMTGLLVDAGVSTVGQITAGRVSEAGSLAAAMIDHIRRAVTECQKHEYYNIGGVVLNPEDFETLETAKATNGHYILVPFAATNGQTQQIWRVPVIITNAMPKDNFLLGDWSMGARVRDRESVGIRVAEQHGELFVKNGVVVLAEERYVLTIPRPKAFTKGLFTVA</sequence>
<comment type="subcellular location">
    <subcellularLocation>
        <location evidence="1">Virion</location>
    </subcellularLocation>
</comment>
<dbReference type="InterPro" id="IPR054612">
    <property type="entry name" value="Phage_capsid-like_C"/>
</dbReference>
<dbReference type="Gene3D" id="3.30.2400.10">
    <property type="entry name" value="Major capsid protein gp5"/>
    <property type="match status" value="1"/>
</dbReference>
<dbReference type="Pfam" id="PF05065">
    <property type="entry name" value="Phage_capsid"/>
    <property type="match status" value="1"/>
</dbReference>
<name>A0A075IC93_9VIRU</name>
<dbReference type="NCBIfam" id="TIGR01554">
    <property type="entry name" value="major_cap_HK97"/>
    <property type="match status" value="1"/>
</dbReference>
<dbReference type="InterPro" id="IPR024455">
    <property type="entry name" value="Phage_capsid"/>
</dbReference>
<keyword evidence="2" id="KW-0946">Virion</keyword>
<evidence type="ECO:0000256" key="3">
    <source>
        <dbReference type="SAM" id="Coils"/>
    </source>
</evidence>
<evidence type="ECO:0000256" key="2">
    <source>
        <dbReference type="ARBA" id="ARBA00022844"/>
    </source>
</evidence>
<evidence type="ECO:0000256" key="1">
    <source>
        <dbReference type="ARBA" id="ARBA00004328"/>
    </source>
</evidence>
<accession>A0A075IC93</accession>
<evidence type="ECO:0000313" key="5">
    <source>
        <dbReference type="EMBL" id="AIF27695.1"/>
    </source>
</evidence>
<keyword evidence="3" id="KW-0175">Coiled coil</keyword>
<feature type="domain" description="Phage capsid-like C-terminal" evidence="4">
    <location>
        <begin position="118"/>
        <end position="404"/>
    </location>
</feature>
<reference evidence="5" key="1">
    <citation type="submission" date="2014-06" db="EMBL/GenBank/DDBJ databases">
        <title>PCR amplification of HK97-like capsid gene fragments from soda lake bacteriophages.</title>
        <authorList>
            <person name="Movassaghi M."/>
            <person name="Hatch A.J."/>
            <person name="Lobo N."/>
            <person name="Moulton K.D."/>
            <person name="Duboise S.M."/>
        </authorList>
    </citation>
    <scope>NUCLEOTIDE SEQUENCE</scope>
    <source>
        <strain evidence="5">PhiMOD2.32-OM</strain>
    </source>
</reference>
<dbReference type="EMBL" id="KJ940156">
    <property type="protein sequence ID" value="AIF27695.1"/>
    <property type="molecule type" value="Genomic_DNA"/>
</dbReference>
<dbReference type="GO" id="GO:0044423">
    <property type="term" value="C:virion component"/>
    <property type="evidence" value="ECO:0007669"/>
    <property type="project" value="UniProtKB-KW"/>
</dbReference>
<protein>
    <submittedName>
        <fullName evidence="5">Major capsid protein</fullName>
    </submittedName>
</protein>
<feature type="coiled-coil region" evidence="3">
    <location>
        <begin position="3"/>
        <end position="30"/>
    </location>
</feature>
<proteinExistence type="predicted"/>